<protein>
    <submittedName>
        <fullName evidence="2">Uncharacterized protein</fullName>
    </submittedName>
</protein>
<dbReference type="AlphaFoldDB" id="A0A194WV17"/>
<accession>A0A194WV17</accession>
<sequence>MAPSLGLSLPLLDLVLVLVLERRQCVVLIALTLCWRPAGLPLAGRRQEQALTPVPKFVSEGDHQEGLRDQVSEGDYQKKDVESQKCQSAGAGAGWLAWLLGCWLACLPMTDMAGMASPQVVVVVVVVVVKRGCHGPLLASISSEVVWWVEWRDAERD</sequence>
<evidence type="ECO:0000256" key="1">
    <source>
        <dbReference type="SAM" id="SignalP"/>
    </source>
</evidence>
<feature type="signal peptide" evidence="1">
    <location>
        <begin position="1"/>
        <end position="25"/>
    </location>
</feature>
<dbReference type="InParanoid" id="A0A194WV17"/>
<organism evidence="2 3">
    <name type="scientific">Mollisia scopiformis</name>
    <name type="common">Conifer needle endophyte fungus</name>
    <name type="synonym">Phialocephala scopiformis</name>
    <dbReference type="NCBI Taxonomy" id="149040"/>
    <lineage>
        <taxon>Eukaryota</taxon>
        <taxon>Fungi</taxon>
        <taxon>Dikarya</taxon>
        <taxon>Ascomycota</taxon>
        <taxon>Pezizomycotina</taxon>
        <taxon>Leotiomycetes</taxon>
        <taxon>Helotiales</taxon>
        <taxon>Mollisiaceae</taxon>
        <taxon>Mollisia</taxon>
    </lineage>
</organism>
<dbReference type="GeneID" id="28823132"/>
<gene>
    <name evidence="2" type="ORF">LY89DRAFT_674033</name>
</gene>
<evidence type="ECO:0000313" key="2">
    <source>
        <dbReference type="EMBL" id="KUJ11437.1"/>
    </source>
</evidence>
<dbReference type="EMBL" id="KQ947426">
    <property type="protein sequence ID" value="KUJ11437.1"/>
    <property type="molecule type" value="Genomic_DNA"/>
</dbReference>
<reference evidence="2 3" key="1">
    <citation type="submission" date="2015-10" db="EMBL/GenBank/DDBJ databases">
        <title>Full genome of DAOMC 229536 Phialocephala scopiformis, a fungal endophyte of spruce producing the potent anti-insectan compound rugulosin.</title>
        <authorList>
            <consortium name="DOE Joint Genome Institute"/>
            <person name="Walker A.K."/>
            <person name="Frasz S.L."/>
            <person name="Seifert K.A."/>
            <person name="Miller J.D."/>
            <person name="Mondo S.J."/>
            <person name="Labutti K."/>
            <person name="Lipzen A."/>
            <person name="Dockter R."/>
            <person name="Kennedy M."/>
            <person name="Grigoriev I.V."/>
            <person name="Spatafora J.W."/>
        </authorList>
    </citation>
    <scope>NUCLEOTIDE SEQUENCE [LARGE SCALE GENOMIC DNA]</scope>
    <source>
        <strain evidence="2 3">CBS 120377</strain>
    </source>
</reference>
<dbReference type="Proteomes" id="UP000070700">
    <property type="component" value="Unassembled WGS sequence"/>
</dbReference>
<keyword evidence="1" id="KW-0732">Signal</keyword>
<keyword evidence="3" id="KW-1185">Reference proteome</keyword>
<name>A0A194WV17_MOLSC</name>
<evidence type="ECO:0000313" key="3">
    <source>
        <dbReference type="Proteomes" id="UP000070700"/>
    </source>
</evidence>
<proteinExistence type="predicted"/>
<dbReference type="KEGG" id="psco:LY89DRAFT_674033"/>
<feature type="chain" id="PRO_5008267552" evidence="1">
    <location>
        <begin position="26"/>
        <end position="157"/>
    </location>
</feature>
<dbReference type="RefSeq" id="XP_018065792.1">
    <property type="nucleotide sequence ID" value="XM_018213406.1"/>
</dbReference>